<dbReference type="InterPro" id="IPR005624">
    <property type="entry name" value="PduO/GlcC-like"/>
</dbReference>
<evidence type="ECO:0000313" key="2">
    <source>
        <dbReference type="Proteomes" id="UP000051461"/>
    </source>
</evidence>
<accession>A0A0R1GK92</accession>
<dbReference type="EMBL" id="AZDA01000091">
    <property type="protein sequence ID" value="KRK34501.1"/>
    <property type="molecule type" value="Genomic_DNA"/>
</dbReference>
<dbReference type="SUPFAM" id="SSF143744">
    <property type="entry name" value="GlcG-like"/>
    <property type="match status" value="1"/>
</dbReference>
<dbReference type="Proteomes" id="UP000051461">
    <property type="component" value="Unassembled WGS sequence"/>
</dbReference>
<dbReference type="PANTHER" id="PTHR28255">
    <property type="match status" value="1"/>
</dbReference>
<dbReference type="AlphaFoldDB" id="A0A0R1GK92"/>
<proteinExistence type="predicted"/>
<dbReference type="OrthoDB" id="9815315at2"/>
<organism evidence="1 2">
    <name type="scientific">Loigolactobacillus bifermentans DSM 20003</name>
    <dbReference type="NCBI Taxonomy" id="1423726"/>
    <lineage>
        <taxon>Bacteria</taxon>
        <taxon>Bacillati</taxon>
        <taxon>Bacillota</taxon>
        <taxon>Bacilli</taxon>
        <taxon>Lactobacillales</taxon>
        <taxon>Lactobacillaceae</taxon>
        <taxon>Loigolactobacillus</taxon>
    </lineage>
</organism>
<name>A0A0R1GK92_9LACO</name>
<reference evidence="1 2" key="1">
    <citation type="journal article" date="2015" name="Genome Announc.">
        <title>Expanding the biotechnology potential of lactobacilli through comparative genomics of 213 strains and associated genera.</title>
        <authorList>
            <person name="Sun Z."/>
            <person name="Harris H.M."/>
            <person name="McCann A."/>
            <person name="Guo C."/>
            <person name="Argimon S."/>
            <person name="Zhang W."/>
            <person name="Yang X."/>
            <person name="Jeffery I.B."/>
            <person name="Cooney J.C."/>
            <person name="Kagawa T.F."/>
            <person name="Liu W."/>
            <person name="Song Y."/>
            <person name="Salvetti E."/>
            <person name="Wrobel A."/>
            <person name="Rasinkangas P."/>
            <person name="Parkhill J."/>
            <person name="Rea M.C."/>
            <person name="O'Sullivan O."/>
            <person name="Ritari J."/>
            <person name="Douillard F.P."/>
            <person name="Paul Ross R."/>
            <person name="Yang R."/>
            <person name="Briner A.E."/>
            <person name="Felis G.E."/>
            <person name="de Vos W.M."/>
            <person name="Barrangou R."/>
            <person name="Klaenhammer T.R."/>
            <person name="Caufield P.W."/>
            <person name="Cui Y."/>
            <person name="Zhang H."/>
            <person name="O'Toole P.W."/>
        </authorList>
    </citation>
    <scope>NUCLEOTIDE SEQUENCE [LARGE SCALE GENOMIC DNA]</scope>
    <source>
        <strain evidence="1 2">DSM 20003</strain>
    </source>
</reference>
<dbReference type="InterPro" id="IPR038084">
    <property type="entry name" value="PduO/GlcC-like_sf"/>
</dbReference>
<gene>
    <name evidence="1" type="ORF">FC07_GL000509</name>
</gene>
<dbReference type="InterPro" id="IPR010371">
    <property type="entry name" value="YBR137W-like"/>
</dbReference>
<dbReference type="PANTHER" id="PTHR28255:SF1">
    <property type="entry name" value="UPF0303 PROTEIN YBR137W"/>
    <property type="match status" value="1"/>
</dbReference>
<keyword evidence="2" id="KW-1185">Reference proteome</keyword>
<evidence type="ECO:0000313" key="1">
    <source>
        <dbReference type="EMBL" id="KRK34501.1"/>
    </source>
</evidence>
<dbReference type="Pfam" id="PF03928">
    <property type="entry name" value="HbpS-like"/>
    <property type="match status" value="1"/>
</dbReference>
<dbReference type="STRING" id="1423726.FC07_GL000509"/>
<protein>
    <submittedName>
        <fullName evidence="1">Uncharacterized protein</fullName>
    </submittedName>
</protein>
<sequence>MDEQQVLTQEQQINLAHFTLADVPALIDCARQVAGANFEKVVVAVYHGDRLVGLNAGTATTSENNRWATRKYHVVAQTQHSSLFEKLHYGNDAAAFYAKTGTAPAEFAFSGGGFPIHVSGYGYAGALIVSGLKDTEDHDVAYRTLATFQTQEG</sequence>
<dbReference type="PATRIC" id="fig|1423726.3.peg.525"/>
<dbReference type="Gene3D" id="3.30.450.150">
    <property type="entry name" value="Haem-degrading domain"/>
    <property type="match status" value="1"/>
</dbReference>
<comment type="caution">
    <text evidence="1">The sequence shown here is derived from an EMBL/GenBank/DDBJ whole genome shotgun (WGS) entry which is preliminary data.</text>
</comment>
<dbReference type="RefSeq" id="WP_057904944.1">
    <property type="nucleotide sequence ID" value="NZ_AZDA01000091.1"/>
</dbReference>